<organism evidence="2 3">
    <name type="scientific">Thiocapsa roseopersicina</name>
    <dbReference type="NCBI Taxonomy" id="1058"/>
    <lineage>
        <taxon>Bacteria</taxon>
        <taxon>Pseudomonadati</taxon>
        <taxon>Pseudomonadota</taxon>
        <taxon>Gammaproteobacteria</taxon>
        <taxon>Chromatiales</taxon>
        <taxon>Chromatiaceae</taxon>
        <taxon>Thiocapsa</taxon>
    </lineage>
</organism>
<evidence type="ECO:0000259" key="1">
    <source>
        <dbReference type="Pfam" id="PF13579"/>
    </source>
</evidence>
<dbReference type="SUPFAM" id="SSF53756">
    <property type="entry name" value="UDP-Glycosyltransferase/glycogen phosphorylase"/>
    <property type="match status" value="1"/>
</dbReference>
<dbReference type="STRING" id="1058.SAMN05421783_13324"/>
<dbReference type="Proteomes" id="UP000198816">
    <property type="component" value="Unassembled WGS sequence"/>
</dbReference>
<dbReference type="Gene3D" id="3.40.50.2000">
    <property type="entry name" value="Glycogen Phosphorylase B"/>
    <property type="match status" value="2"/>
</dbReference>
<dbReference type="InterPro" id="IPR028098">
    <property type="entry name" value="Glyco_trans_4-like_N"/>
</dbReference>
<gene>
    <name evidence="2" type="ORF">SAMN05421783_13324</name>
</gene>
<keyword evidence="2" id="KW-0808">Transferase</keyword>
<feature type="domain" description="Glycosyltransferase subfamily 4-like N-terminal" evidence="1">
    <location>
        <begin position="26"/>
        <end position="185"/>
    </location>
</feature>
<dbReference type="EMBL" id="FNNZ01000033">
    <property type="protein sequence ID" value="SDX52358.1"/>
    <property type="molecule type" value="Genomic_DNA"/>
</dbReference>
<protein>
    <submittedName>
        <fullName evidence="2">Glycosyltransferase involved in cell wall bisynthesis</fullName>
    </submittedName>
</protein>
<dbReference type="Pfam" id="PF13579">
    <property type="entry name" value="Glyco_trans_4_4"/>
    <property type="match status" value="1"/>
</dbReference>
<accession>A0A1H3CEN6</accession>
<sequence length="385" mass="42125">MDRERHLTMATTAQRIACFFSTSGHSGVDRAAKHLIPALARRGYRVDLLKVRRHGPHLDTIPDGVSVVDLGSRHTYACLPALVRYLRRERPAVMLSDKDRVNRTALLAVWVARRLGGGPTRLVFSSGTTISIDLATRGALERWVQRTSMGRLYPFADQVIVTSAGVADDMARYTGLARERIRVVPSPVVPASLFTEDLARPDHPWLGRSDMPLILGAGELCRRKDFETLLRAFARVRAQRPCRLMILGQGRARERLLALAAELGVAEDVALPGFVPEPYAFMAHADLFAFTSRWEGLGFVIIEALAVGTPVVATDCPSGPREILQDGRIGPLVPVGDASALAAAMLQTLDAPPPTALLRDAARPYEIEASTDAYLDAMRLPRWAG</sequence>
<name>A0A1H3CEN6_THIRO</name>
<dbReference type="Pfam" id="PF13692">
    <property type="entry name" value="Glyco_trans_1_4"/>
    <property type="match status" value="1"/>
</dbReference>
<dbReference type="GO" id="GO:0016757">
    <property type="term" value="F:glycosyltransferase activity"/>
    <property type="evidence" value="ECO:0007669"/>
    <property type="project" value="UniProtKB-ARBA"/>
</dbReference>
<proteinExistence type="predicted"/>
<reference evidence="3" key="1">
    <citation type="submission" date="2016-10" db="EMBL/GenBank/DDBJ databases">
        <authorList>
            <person name="Varghese N."/>
            <person name="Submissions S."/>
        </authorList>
    </citation>
    <scope>NUCLEOTIDE SEQUENCE [LARGE SCALE GENOMIC DNA]</scope>
    <source>
        <strain evidence="3">DSM 217</strain>
    </source>
</reference>
<keyword evidence="3" id="KW-1185">Reference proteome</keyword>
<dbReference type="PANTHER" id="PTHR12526">
    <property type="entry name" value="GLYCOSYLTRANSFERASE"/>
    <property type="match status" value="1"/>
</dbReference>
<dbReference type="AlphaFoldDB" id="A0A1H3CEN6"/>
<evidence type="ECO:0000313" key="2">
    <source>
        <dbReference type="EMBL" id="SDX52358.1"/>
    </source>
</evidence>
<evidence type="ECO:0000313" key="3">
    <source>
        <dbReference type="Proteomes" id="UP000198816"/>
    </source>
</evidence>
<dbReference type="CDD" id="cd03811">
    <property type="entry name" value="GT4_GT28_WabH-like"/>
    <property type="match status" value="1"/>
</dbReference>